<organism evidence="2 3">
    <name type="scientific">Striga asiatica</name>
    <name type="common">Asiatic witchweed</name>
    <name type="synonym">Buchnera asiatica</name>
    <dbReference type="NCBI Taxonomy" id="4170"/>
    <lineage>
        <taxon>Eukaryota</taxon>
        <taxon>Viridiplantae</taxon>
        <taxon>Streptophyta</taxon>
        <taxon>Embryophyta</taxon>
        <taxon>Tracheophyta</taxon>
        <taxon>Spermatophyta</taxon>
        <taxon>Magnoliopsida</taxon>
        <taxon>eudicotyledons</taxon>
        <taxon>Gunneridae</taxon>
        <taxon>Pentapetalae</taxon>
        <taxon>asterids</taxon>
        <taxon>lamiids</taxon>
        <taxon>Lamiales</taxon>
        <taxon>Orobanchaceae</taxon>
        <taxon>Buchnereae</taxon>
        <taxon>Striga</taxon>
    </lineage>
</organism>
<feature type="compositionally biased region" description="Polar residues" evidence="1">
    <location>
        <begin position="92"/>
        <end position="102"/>
    </location>
</feature>
<dbReference type="Proteomes" id="UP000325081">
    <property type="component" value="Unassembled WGS sequence"/>
</dbReference>
<evidence type="ECO:0000313" key="2">
    <source>
        <dbReference type="EMBL" id="GER26009.1"/>
    </source>
</evidence>
<gene>
    <name evidence="2" type="ORF">STAS_01635</name>
</gene>
<dbReference type="EMBL" id="BKCP01000669">
    <property type="protein sequence ID" value="GER26009.1"/>
    <property type="molecule type" value="Genomic_DNA"/>
</dbReference>
<proteinExistence type="predicted"/>
<keyword evidence="2" id="KW-0238">DNA-binding</keyword>
<keyword evidence="3" id="KW-1185">Reference proteome</keyword>
<name>A0A5A7NZN1_STRAF</name>
<evidence type="ECO:0000256" key="1">
    <source>
        <dbReference type="SAM" id="MobiDB-lite"/>
    </source>
</evidence>
<protein>
    <submittedName>
        <fullName evidence="2">Basic helix-loop-helix (BHLH) DNA-bindingsuperfamily protein</fullName>
    </submittedName>
</protein>
<dbReference type="GO" id="GO:0003677">
    <property type="term" value="F:DNA binding"/>
    <property type="evidence" value="ECO:0007669"/>
    <property type="project" value="UniProtKB-KW"/>
</dbReference>
<feature type="compositionally biased region" description="Low complexity" evidence="1">
    <location>
        <begin position="69"/>
        <end position="83"/>
    </location>
</feature>
<sequence length="345" mass="37155">LCNNPTISAPRPTLSTTSGPPFLHISSNAATAFSFPFGVPHFIIPTNPSTTSSSSSATTASGSRLTINASAPAASSAASSTTKARIRARTTPNPTNNPQLSPSVDRLKIAVAASLLPRGVPATSNRAKARTAFSSRAITFLNSLKRTAAAFSRASTVSPFINTPIIEPKHPFKPIITDLFVSSIERFSKAVIEFSCADVSSDERSFSRRGIAPASAMQARFCFPSEFSGGSYGIPLAEHQCAIKLRKARFGMSFVWRRICPVFGQVECLSCIHREIDERSYVWPVEIKTGSRIKSHDMGQQKSFGIVRNISASSSCVSIPFLAFFFWAYLSKSSSSSNPNSKNLQ</sequence>
<feature type="non-terminal residue" evidence="2">
    <location>
        <position position="1"/>
    </location>
</feature>
<evidence type="ECO:0000313" key="3">
    <source>
        <dbReference type="Proteomes" id="UP000325081"/>
    </source>
</evidence>
<feature type="region of interest" description="Disordered" evidence="1">
    <location>
        <begin position="69"/>
        <end position="103"/>
    </location>
</feature>
<accession>A0A5A7NZN1</accession>
<reference evidence="3" key="1">
    <citation type="journal article" date="2019" name="Curr. Biol.">
        <title>Genome Sequence of Striga asiatica Provides Insight into the Evolution of Plant Parasitism.</title>
        <authorList>
            <person name="Yoshida S."/>
            <person name="Kim S."/>
            <person name="Wafula E.K."/>
            <person name="Tanskanen J."/>
            <person name="Kim Y.M."/>
            <person name="Honaas L."/>
            <person name="Yang Z."/>
            <person name="Spallek T."/>
            <person name="Conn C.E."/>
            <person name="Ichihashi Y."/>
            <person name="Cheong K."/>
            <person name="Cui S."/>
            <person name="Der J.P."/>
            <person name="Gundlach H."/>
            <person name="Jiao Y."/>
            <person name="Hori C."/>
            <person name="Ishida J.K."/>
            <person name="Kasahara H."/>
            <person name="Kiba T."/>
            <person name="Kim M.S."/>
            <person name="Koo N."/>
            <person name="Laohavisit A."/>
            <person name="Lee Y.H."/>
            <person name="Lumba S."/>
            <person name="McCourt P."/>
            <person name="Mortimer J.C."/>
            <person name="Mutuku J.M."/>
            <person name="Nomura T."/>
            <person name="Sasaki-Sekimoto Y."/>
            <person name="Seto Y."/>
            <person name="Wang Y."/>
            <person name="Wakatake T."/>
            <person name="Sakakibara H."/>
            <person name="Demura T."/>
            <person name="Yamaguchi S."/>
            <person name="Yoneyama K."/>
            <person name="Manabe R.I."/>
            <person name="Nelson D.C."/>
            <person name="Schulman A.H."/>
            <person name="Timko M.P."/>
            <person name="dePamphilis C.W."/>
            <person name="Choi D."/>
            <person name="Shirasu K."/>
        </authorList>
    </citation>
    <scope>NUCLEOTIDE SEQUENCE [LARGE SCALE GENOMIC DNA]</scope>
    <source>
        <strain evidence="3">cv. UVA1</strain>
    </source>
</reference>
<comment type="caution">
    <text evidence="2">The sequence shown here is derived from an EMBL/GenBank/DDBJ whole genome shotgun (WGS) entry which is preliminary data.</text>
</comment>
<dbReference type="OrthoDB" id="1748063at2759"/>
<dbReference type="AlphaFoldDB" id="A0A5A7NZN1"/>